<dbReference type="InterPro" id="IPR025877">
    <property type="entry name" value="MobA-like_NTP_Trfase"/>
</dbReference>
<keyword evidence="3" id="KW-0808">Transferase</keyword>
<dbReference type="GO" id="GO:0016779">
    <property type="term" value="F:nucleotidyltransferase activity"/>
    <property type="evidence" value="ECO:0007669"/>
    <property type="project" value="UniProtKB-KW"/>
</dbReference>
<dbReference type="Pfam" id="PF12804">
    <property type="entry name" value="NTP_transf_3"/>
    <property type="match status" value="1"/>
</dbReference>
<dbReference type="InterPro" id="IPR029044">
    <property type="entry name" value="Nucleotide-diphossugar_trans"/>
</dbReference>
<reference evidence="3 4" key="1">
    <citation type="submission" date="2016-09" db="EMBL/GenBank/DDBJ databases">
        <title>Photobacterium proteolyticum sp. nov. a protease producing bacterium isolated from ocean sediments of Laizhou Bay.</title>
        <authorList>
            <person name="Li Y."/>
        </authorList>
    </citation>
    <scope>NUCLEOTIDE SEQUENCE [LARGE SCALE GENOMIC DNA]</scope>
    <source>
        <strain evidence="3 4">13-12</strain>
    </source>
</reference>
<dbReference type="Gene3D" id="3.90.550.10">
    <property type="entry name" value="Spore Coat Polysaccharide Biosynthesis Protein SpsA, Chain A"/>
    <property type="match status" value="1"/>
</dbReference>
<gene>
    <name evidence="3" type="ORF">BIT28_12535</name>
</gene>
<protein>
    <submittedName>
        <fullName evidence="3">Molybdenum cofactor cytidylyltransferase</fullName>
    </submittedName>
</protein>
<keyword evidence="3" id="KW-0548">Nucleotidyltransferase</keyword>
<evidence type="ECO:0000259" key="2">
    <source>
        <dbReference type="Pfam" id="PF12804"/>
    </source>
</evidence>
<dbReference type="SUPFAM" id="SSF53448">
    <property type="entry name" value="Nucleotide-diphospho-sugar transferases"/>
    <property type="match status" value="1"/>
</dbReference>
<accession>A0A1Q9GJV5</accession>
<dbReference type="InterPro" id="IPR017696">
    <property type="entry name" value="Mo_hydrolase_YgfJ"/>
</dbReference>
<dbReference type="AlphaFoldDB" id="A0A1Q9GJV5"/>
<evidence type="ECO:0000256" key="1">
    <source>
        <dbReference type="ARBA" id="ARBA00022842"/>
    </source>
</evidence>
<dbReference type="EMBL" id="MJIL01000079">
    <property type="protein sequence ID" value="OLQ74790.1"/>
    <property type="molecule type" value="Genomic_DNA"/>
</dbReference>
<sequence length="195" mass="22314">MTMEQYRHVDCVMPAAGLSSRMGRWKMMLPYRHHTILDESIENALGFCSRVILVAGHRGDELAYRYKQKQGVEVVVNTHYEQGMFSSIQQGAKQVRTENFFICHGDMPCISPDIYRRVWDKRGSYTVFPGTAERPGHPVLLPATLKAQILSAPFDGKMKRIIYGGEVKYARLSDTNIYFDVDTPAAYERLCQRSQ</sequence>
<evidence type="ECO:0000313" key="4">
    <source>
        <dbReference type="Proteomes" id="UP000186905"/>
    </source>
</evidence>
<name>A0A1Q9GJV5_9GAMM</name>
<dbReference type="CDD" id="cd04182">
    <property type="entry name" value="GT_2_like_f"/>
    <property type="match status" value="1"/>
</dbReference>
<feature type="domain" description="MobA-like NTP transferase" evidence="2">
    <location>
        <begin position="14"/>
        <end position="162"/>
    </location>
</feature>
<keyword evidence="1" id="KW-0460">Magnesium</keyword>
<dbReference type="Proteomes" id="UP000186905">
    <property type="component" value="Unassembled WGS sequence"/>
</dbReference>
<comment type="caution">
    <text evidence="3">The sequence shown here is derived from an EMBL/GenBank/DDBJ whole genome shotgun (WGS) entry which is preliminary data.</text>
</comment>
<dbReference type="NCBIfam" id="TIGR03310">
    <property type="entry name" value="matur_MocA_YgfJ"/>
    <property type="match status" value="1"/>
</dbReference>
<dbReference type="PANTHER" id="PTHR43777">
    <property type="entry name" value="MOLYBDENUM COFACTOR CYTIDYLYLTRANSFERASE"/>
    <property type="match status" value="1"/>
</dbReference>
<evidence type="ECO:0000313" key="3">
    <source>
        <dbReference type="EMBL" id="OLQ74790.1"/>
    </source>
</evidence>
<keyword evidence="4" id="KW-1185">Reference proteome</keyword>
<organism evidence="3 4">
    <name type="scientific">Photobacterium proteolyticum</name>
    <dbReference type="NCBI Taxonomy" id="1903952"/>
    <lineage>
        <taxon>Bacteria</taxon>
        <taxon>Pseudomonadati</taxon>
        <taxon>Pseudomonadota</taxon>
        <taxon>Gammaproteobacteria</taxon>
        <taxon>Vibrionales</taxon>
        <taxon>Vibrionaceae</taxon>
        <taxon>Photobacterium</taxon>
    </lineage>
</organism>
<dbReference type="PANTHER" id="PTHR43777:SF1">
    <property type="entry name" value="MOLYBDENUM COFACTOR CYTIDYLYLTRANSFERASE"/>
    <property type="match status" value="1"/>
</dbReference>
<proteinExistence type="predicted"/>
<dbReference type="STRING" id="1903952.BIT28_12535"/>